<reference evidence="2 3" key="1">
    <citation type="submission" date="2018-04" db="EMBL/GenBank/DDBJ databases">
        <title>Genomic Encyclopedia of Type Strains, Phase IV (KMG-IV): sequencing the most valuable type-strain genomes for metagenomic binning, comparative biology and taxonomic classification.</title>
        <authorList>
            <person name="Goeker M."/>
        </authorList>
    </citation>
    <scope>NUCLEOTIDE SEQUENCE [LARGE SCALE GENOMIC DNA]</scope>
    <source>
        <strain evidence="2 3">DSM 28520</strain>
    </source>
</reference>
<dbReference type="InterPro" id="IPR006683">
    <property type="entry name" value="Thioestr_dom"/>
</dbReference>
<evidence type="ECO:0000259" key="1">
    <source>
        <dbReference type="Pfam" id="PF03061"/>
    </source>
</evidence>
<evidence type="ECO:0000313" key="3">
    <source>
        <dbReference type="Proteomes" id="UP000245462"/>
    </source>
</evidence>
<proteinExistence type="predicted"/>
<dbReference type="Pfam" id="PF03061">
    <property type="entry name" value="4HBT"/>
    <property type="match status" value="1"/>
</dbReference>
<sequence length="206" mass="22847">MMLQSSFLHSRDACVFGSNAAQIIQKVTHKNLYAIRIPYICGDQKENILMNEKAFQEYYATGFSHCYGCGTSNEHGLHVKSYWAEDEPDVTVAHFTPEPHHTGGFPGFVYGGLIAAILDCHGNGTAAAAGYRHQGRSMDTEPNLRYVTANLNLNFRRPTPMGQVLELRARIVEVTDRKVQMDISLVADGEATVEGTMLSVLLPEKR</sequence>
<protein>
    <submittedName>
        <fullName evidence="2">Acyl-coenzyme A thioesterase PaaI-like protein</fullName>
    </submittedName>
</protein>
<dbReference type="CDD" id="cd03443">
    <property type="entry name" value="PaaI_thioesterase"/>
    <property type="match status" value="1"/>
</dbReference>
<dbReference type="PANTHER" id="PTHR47260:SF1">
    <property type="entry name" value="UPF0644 PROTEIN PB2B4.06"/>
    <property type="match status" value="1"/>
</dbReference>
<dbReference type="Gene3D" id="3.10.129.10">
    <property type="entry name" value="Hotdog Thioesterase"/>
    <property type="match status" value="1"/>
</dbReference>
<dbReference type="AlphaFoldDB" id="A0A2U1FKY7"/>
<dbReference type="InterPro" id="IPR029069">
    <property type="entry name" value="HotDog_dom_sf"/>
</dbReference>
<dbReference type="GO" id="GO:0016790">
    <property type="term" value="F:thiolester hydrolase activity"/>
    <property type="evidence" value="ECO:0007669"/>
    <property type="project" value="UniProtKB-ARBA"/>
</dbReference>
<dbReference type="PANTHER" id="PTHR47260">
    <property type="entry name" value="UPF0644 PROTEIN PB2B4.06"/>
    <property type="match status" value="1"/>
</dbReference>
<keyword evidence="3" id="KW-1185">Reference proteome</keyword>
<dbReference type="EMBL" id="QEKY01000004">
    <property type="protein sequence ID" value="PVZ12838.1"/>
    <property type="molecule type" value="Genomic_DNA"/>
</dbReference>
<gene>
    <name evidence="2" type="ORF">C7382_104145</name>
</gene>
<organism evidence="2 3">
    <name type="scientific">Porphyromonas loveana</name>
    <dbReference type="NCBI Taxonomy" id="1884669"/>
    <lineage>
        <taxon>Bacteria</taxon>
        <taxon>Pseudomonadati</taxon>
        <taxon>Bacteroidota</taxon>
        <taxon>Bacteroidia</taxon>
        <taxon>Bacteroidales</taxon>
        <taxon>Porphyromonadaceae</taxon>
        <taxon>Porphyromonas</taxon>
    </lineage>
</organism>
<accession>A0A2U1FKY7</accession>
<name>A0A2U1FKY7_9PORP</name>
<dbReference type="InterPro" id="IPR052061">
    <property type="entry name" value="PTE-AB_protein"/>
</dbReference>
<feature type="domain" description="Thioesterase" evidence="1">
    <location>
        <begin position="107"/>
        <end position="192"/>
    </location>
</feature>
<dbReference type="SUPFAM" id="SSF54637">
    <property type="entry name" value="Thioesterase/thiol ester dehydrase-isomerase"/>
    <property type="match status" value="1"/>
</dbReference>
<evidence type="ECO:0000313" key="2">
    <source>
        <dbReference type="EMBL" id="PVZ12838.1"/>
    </source>
</evidence>
<dbReference type="Proteomes" id="UP000245462">
    <property type="component" value="Unassembled WGS sequence"/>
</dbReference>
<comment type="caution">
    <text evidence="2">The sequence shown here is derived from an EMBL/GenBank/DDBJ whole genome shotgun (WGS) entry which is preliminary data.</text>
</comment>